<dbReference type="EC" id="2.4.1.-" evidence="3"/>
<proteinExistence type="predicted"/>
<dbReference type="InterPro" id="IPR009081">
    <property type="entry name" value="PP-bd_ACP"/>
</dbReference>
<keyword evidence="3" id="KW-0328">Glycosyltransferase</keyword>
<feature type="region of interest" description="Disordered" evidence="1">
    <location>
        <begin position="192"/>
        <end position="216"/>
    </location>
</feature>
<reference evidence="3" key="1">
    <citation type="submission" date="2019-10" db="EMBL/GenBank/DDBJ databases">
        <authorList>
            <person name="Nor Muhammad N."/>
        </authorList>
    </citation>
    <scope>NUCLEOTIDE SEQUENCE</scope>
</reference>
<keyword evidence="3" id="KW-0808">Transferase</keyword>
<dbReference type="SUPFAM" id="SSF47336">
    <property type="entry name" value="ACP-like"/>
    <property type="match status" value="1"/>
</dbReference>
<sequence>MKGPVIVVDVFAVDTQGPRHEILACLKRAHFRKVAVSSFRKLLSLASGRLSDDPEGPPEGLSKGGGLPAAQEPASLHAEIVRIISETSDIPCADIPPDAELLKLGINSLMIWEVVAGLRALLPTSGYAIDVHMFAGATTVDDLVRIISDQRGGRDEVRADSLRLVASDSQTTLCEMLDDSGPRHTDVVLDHRAEHSRTRRHNATRSPRGPEEPYQESITSIEVYGGFTESSGSQVEVQNKVVYSIWRLQSPKDYPRTDNPQSAMFGPTEEPSRSLASRKSSTPLIFIHDGSGLISGYSRLAPLGLDVWAIRNHDFSATHAFLAGGPGSELTSLAQGYLHLLTTELLGREYGEDCECILGGQYRNGES</sequence>
<dbReference type="InterPro" id="IPR036736">
    <property type="entry name" value="ACP-like_sf"/>
</dbReference>
<dbReference type="InterPro" id="IPR029058">
    <property type="entry name" value="AB_hydrolase_fold"/>
</dbReference>
<evidence type="ECO:0000259" key="2">
    <source>
        <dbReference type="PROSITE" id="PS50075"/>
    </source>
</evidence>
<dbReference type="GO" id="GO:0016757">
    <property type="term" value="F:glycosyltransferase activity"/>
    <property type="evidence" value="ECO:0007669"/>
    <property type="project" value="UniProtKB-KW"/>
</dbReference>
<organism evidence="3">
    <name type="scientific">Ganoderma boninense</name>
    <dbReference type="NCBI Taxonomy" id="34458"/>
    <lineage>
        <taxon>Eukaryota</taxon>
        <taxon>Fungi</taxon>
        <taxon>Dikarya</taxon>
        <taxon>Basidiomycota</taxon>
        <taxon>Agaricomycotina</taxon>
        <taxon>Agaricomycetes</taxon>
        <taxon>Polyporales</taxon>
        <taxon>Polyporaceae</taxon>
        <taxon>Ganoderma</taxon>
    </lineage>
</organism>
<dbReference type="AlphaFoldDB" id="A0A5K1K350"/>
<gene>
    <name evidence="3" type="primary">Q8PPR7</name>
</gene>
<name>A0A5K1K350_9APHY</name>
<feature type="region of interest" description="Disordered" evidence="1">
    <location>
        <begin position="49"/>
        <end position="70"/>
    </location>
</feature>
<dbReference type="Gene3D" id="1.10.1200.10">
    <property type="entry name" value="ACP-like"/>
    <property type="match status" value="1"/>
</dbReference>
<dbReference type="EMBL" id="LR728084">
    <property type="protein sequence ID" value="VWP00010.1"/>
    <property type="molecule type" value="Genomic_DNA"/>
</dbReference>
<feature type="domain" description="Carrier" evidence="2">
    <location>
        <begin position="71"/>
        <end position="151"/>
    </location>
</feature>
<dbReference type="Pfam" id="PF00550">
    <property type="entry name" value="PP-binding"/>
    <property type="match status" value="1"/>
</dbReference>
<feature type="region of interest" description="Disordered" evidence="1">
    <location>
        <begin position="253"/>
        <end position="275"/>
    </location>
</feature>
<accession>A0A5K1K350</accession>
<evidence type="ECO:0000313" key="3">
    <source>
        <dbReference type="EMBL" id="VWP00010.1"/>
    </source>
</evidence>
<protein>
    <submittedName>
        <fullName evidence="3">Glucans biosynthesis glucosyltransferase H (EC)</fullName>
        <ecNumber evidence="3">2.4.1.-</ecNumber>
    </submittedName>
</protein>
<evidence type="ECO:0000256" key="1">
    <source>
        <dbReference type="SAM" id="MobiDB-lite"/>
    </source>
</evidence>
<dbReference type="Gene3D" id="3.40.50.1820">
    <property type="entry name" value="alpha/beta hydrolase"/>
    <property type="match status" value="1"/>
</dbReference>
<dbReference type="PROSITE" id="PS50075">
    <property type="entry name" value="CARRIER"/>
    <property type="match status" value="1"/>
</dbReference>